<keyword evidence="4" id="KW-1185">Reference proteome</keyword>
<dbReference type="RefSeq" id="WP_276281599.1">
    <property type="nucleotide sequence ID" value="NZ_CP119809.1"/>
</dbReference>
<evidence type="ECO:0000313" key="3">
    <source>
        <dbReference type="EMBL" id="MFC7080553.1"/>
    </source>
</evidence>
<dbReference type="GeneID" id="79302809"/>
<organism evidence="3 4">
    <name type="scientific">Halorussus caseinilyticus</name>
    <dbReference type="NCBI Taxonomy" id="3034025"/>
    <lineage>
        <taxon>Archaea</taxon>
        <taxon>Methanobacteriati</taxon>
        <taxon>Methanobacteriota</taxon>
        <taxon>Stenosarchaea group</taxon>
        <taxon>Halobacteria</taxon>
        <taxon>Halobacteriales</taxon>
        <taxon>Haladaptataceae</taxon>
        <taxon>Halorussus</taxon>
    </lineage>
</organism>
<evidence type="ECO:0000313" key="4">
    <source>
        <dbReference type="Proteomes" id="UP001596407"/>
    </source>
</evidence>
<keyword evidence="2" id="KW-0472">Membrane</keyword>
<dbReference type="AlphaFoldDB" id="A0ABD5WK43"/>
<reference evidence="3 4" key="1">
    <citation type="journal article" date="2019" name="Int. J. Syst. Evol. Microbiol.">
        <title>The Global Catalogue of Microorganisms (GCM) 10K type strain sequencing project: providing services to taxonomists for standard genome sequencing and annotation.</title>
        <authorList>
            <consortium name="The Broad Institute Genomics Platform"/>
            <consortium name="The Broad Institute Genome Sequencing Center for Infectious Disease"/>
            <person name="Wu L."/>
            <person name="Ma J."/>
        </authorList>
    </citation>
    <scope>NUCLEOTIDE SEQUENCE [LARGE SCALE GENOMIC DNA]</scope>
    <source>
        <strain evidence="3 4">DT72</strain>
    </source>
</reference>
<feature type="transmembrane region" description="Helical" evidence="2">
    <location>
        <begin position="45"/>
        <end position="67"/>
    </location>
</feature>
<protein>
    <submittedName>
        <fullName evidence="3">Uncharacterized protein</fullName>
    </submittedName>
</protein>
<evidence type="ECO:0000256" key="2">
    <source>
        <dbReference type="SAM" id="Phobius"/>
    </source>
</evidence>
<keyword evidence="2" id="KW-1133">Transmembrane helix</keyword>
<dbReference type="Proteomes" id="UP001596407">
    <property type="component" value="Unassembled WGS sequence"/>
</dbReference>
<keyword evidence="2" id="KW-0812">Transmembrane</keyword>
<accession>A0ABD5WK43</accession>
<name>A0ABD5WK43_9EURY</name>
<comment type="caution">
    <text evidence="3">The sequence shown here is derived from an EMBL/GenBank/DDBJ whole genome shotgun (WGS) entry which is preliminary data.</text>
</comment>
<evidence type="ECO:0000256" key="1">
    <source>
        <dbReference type="SAM" id="MobiDB-lite"/>
    </source>
</evidence>
<dbReference type="EMBL" id="JBHSZH010000005">
    <property type="protein sequence ID" value="MFC7080553.1"/>
    <property type="molecule type" value="Genomic_DNA"/>
</dbReference>
<feature type="compositionally biased region" description="Acidic residues" evidence="1">
    <location>
        <begin position="10"/>
        <end position="21"/>
    </location>
</feature>
<gene>
    <name evidence="3" type="ORF">ACFQJ6_10905</name>
</gene>
<feature type="transmembrane region" description="Helical" evidence="2">
    <location>
        <begin position="79"/>
        <end position="97"/>
    </location>
</feature>
<sequence>MSSNISETPTETDLEEDESSEDALPRYGPWVSFYGFFHRLVGRRFVLFGGSAAVGLLVLVRQFYAFVFEPSEWAGLPPWSVLSGVFLFGFGVGYYAVRDDTACNECDTPFSKERVSKRPIRRDSEKSSRVYIRETLECQSCGNHTTEVYQQPEKNPPRF</sequence>
<feature type="region of interest" description="Disordered" evidence="1">
    <location>
        <begin position="1"/>
        <end position="22"/>
    </location>
</feature>
<proteinExistence type="predicted"/>